<evidence type="ECO:0000313" key="2">
    <source>
        <dbReference type="EMBL" id="KAJ3224683.1"/>
    </source>
</evidence>
<protein>
    <submittedName>
        <fullName evidence="2">Uncharacterized protein</fullName>
    </submittedName>
</protein>
<keyword evidence="1" id="KW-0472">Membrane</keyword>
<dbReference type="AlphaFoldDB" id="A0AAD5U8P3"/>
<keyword evidence="3" id="KW-1185">Reference proteome</keyword>
<sequence length="396" mass="45775">MNNAQYIAKRTFYSTPLSYQIIFPKQENLLTFSTKNHQIQNKHLIKYFTTLRPNQLKIVDNTFLIGNLKTFNLLKKSDFSKSSLYFSKKGTVQNESFIKEFSTLTPYPLTVNGNSTNLMGNLKNYRSLKEKLFHSSARNFSSNVVVVKETMFSKFIKILGWGTLICVVAPLGLQLIGITIGPVFTILFAGFTIAFVAAVLVVTFVPVLIILCVAGLIVSIPISKYYFALKEFRKESMMNEEFLILTKNELKKKKGGLNNCDIEEEFENEFKEKINKKHRGKKEVSFKRKNFGEGFEININDVNGEIKTSNSSYLKNDEFTEYFDETLFKRVKERYINVARLCEEEVSRREALGEKFGDDGRVYLYKESWPISIVFPVNVNWVRKQNNFDNVTQIEF</sequence>
<keyword evidence="1" id="KW-0812">Transmembrane</keyword>
<feature type="transmembrane region" description="Helical" evidence="1">
    <location>
        <begin position="158"/>
        <end position="180"/>
    </location>
</feature>
<name>A0AAD5U8P3_9FUNG</name>
<evidence type="ECO:0000313" key="3">
    <source>
        <dbReference type="Proteomes" id="UP001211065"/>
    </source>
</evidence>
<organism evidence="2 3">
    <name type="scientific">Clydaea vesicula</name>
    <dbReference type="NCBI Taxonomy" id="447962"/>
    <lineage>
        <taxon>Eukaryota</taxon>
        <taxon>Fungi</taxon>
        <taxon>Fungi incertae sedis</taxon>
        <taxon>Chytridiomycota</taxon>
        <taxon>Chytridiomycota incertae sedis</taxon>
        <taxon>Chytridiomycetes</taxon>
        <taxon>Lobulomycetales</taxon>
        <taxon>Lobulomycetaceae</taxon>
        <taxon>Clydaea</taxon>
    </lineage>
</organism>
<proteinExistence type="predicted"/>
<reference evidence="2" key="1">
    <citation type="submission" date="2020-05" db="EMBL/GenBank/DDBJ databases">
        <title>Phylogenomic resolution of chytrid fungi.</title>
        <authorList>
            <person name="Stajich J.E."/>
            <person name="Amses K."/>
            <person name="Simmons R."/>
            <person name="Seto K."/>
            <person name="Myers J."/>
            <person name="Bonds A."/>
            <person name="Quandt C.A."/>
            <person name="Barry K."/>
            <person name="Liu P."/>
            <person name="Grigoriev I."/>
            <person name="Longcore J.E."/>
            <person name="James T.Y."/>
        </authorList>
    </citation>
    <scope>NUCLEOTIDE SEQUENCE</scope>
    <source>
        <strain evidence="2">JEL0476</strain>
    </source>
</reference>
<accession>A0AAD5U8P3</accession>
<feature type="transmembrane region" description="Helical" evidence="1">
    <location>
        <begin position="186"/>
        <end position="218"/>
    </location>
</feature>
<evidence type="ECO:0000256" key="1">
    <source>
        <dbReference type="SAM" id="Phobius"/>
    </source>
</evidence>
<gene>
    <name evidence="2" type="ORF">HK099_008068</name>
</gene>
<keyword evidence="1" id="KW-1133">Transmembrane helix</keyword>
<comment type="caution">
    <text evidence="2">The sequence shown here is derived from an EMBL/GenBank/DDBJ whole genome shotgun (WGS) entry which is preliminary data.</text>
</comment>
<dbReference type="Proteomes" id="UP001211065">
    <property type="component" value="Unassembled WGS sequence"/>
</dbReference>
<dbReference type="EMBL" id="JADGJW010000085">
    <property type="protein sequence ID" value="KAJ3224683.1"/>
    <property type="molecule type" value="Genomic_DNA"/>
</dbReference>